<organism evidence="2 3">
    <name type="scientific">Bacteroides faecium</name>
    <dbReference type="NCBI Taxonomy" id="2715212"/>
    <lineage>
        <taxon>Bacteria</taxon>
        <taxon>Pseudomonadati</taxon>
        <taxon>Bacteroidota</taxon>
        <taxon>Bacteroidia</taxon>
        <taxon>Bacteroidales</taxon>
        <taxon>Bacteroidaceae</taxon>
        <taxon>Bacteroides</taxon>
    </lineage>
</organism>
<feature type="chain" id="PRO_5026133454" description="F5/8 type C domain" evidence="1">
    <location>
        <begin position="26"/>
        <end position="680"/>
    </location>
</feature>
<feature type="signal peptide" evidence="1">
    <location>
        <begin position="1"/>
        <end position="25"/>
    </location>
</feature>
<protein>
    <recommendedName>
        <fullName evidence="4">F5/8 type C domain</fullName>
    </recommendedName>
</protein>
<dbReference type="AlphaFoldDB" id="A0A6H0KVI1"/>
<dbReference type="PROSITE" id="PS51257">
    <property type="entry name" value="PROKAR_LIPOPROTEIN"/>
    <property type="match status" value="1"/>
</dbReference>
<dbReference type="Proteomes" id="UP000501780">
    <property type="component" value="Chromosome"/>
</dbReference>
<keyword evidence="3" id="KW-1185">Reference proteome</keyword>
<evidence type="ECO:0000313" key="2">
    <source>
        <dbReference type="EMBL" id="QIU97332.1"/>
    </source>
</evidence>
<evidence type="ECO:0008006" key="4">
    <source>
        <dbReference type="Google" id="ProtNLM"/>
    </source>
</evidence>
<sequence length="680" mass="79591">MKSLRKATLFITVCLLLLFSCSPYPKEVEKALALSGNNKQELIKVLEHYKDSDNIKFEAACFLIGNMPYHKSRVNYTLSDRYFSYFKKTDSICIANPSVIPNDSIKQVLSKQFHLIVPLTEKANSIPDNQIIAANFLIENIEQAFYEWRHSPLLKSISFEEFKEYILPYRVADEAIVDNKRILKSIIYSQLSSKGMDDIRTVIDNFKKYVRLQKDLNKYITTKHHIGPFDLFMPSFKMDCKNLSIRTCHFFRACGIPVACEFTPQWPDKDSKHYWCVSPDSNGILQPYTPPYNNLREDWPMDLKYAGKVYQKTFAAMKDTPYFLRNKDEIIPVPFDVPTIKDVTDRYHSCTELALSINTPTNNNIAYLAFFNTSGEFIPVGWGKINKRKGVAVFQKVPINILFFPCYIEDDGNITPFHNPVILQQDSISKVIVCNETKCDTSQKLSMHLLRKYPCKRHLRSYRENFINTCLLGSDNWNGPYDTLLIIKSVPEPYLQEYRFENHKKYRFYRLQGNGRPLDIAELEFLNEDANMHTSSLPTSLPIFTIEEKNKKNNHKFKKIEGTPKENGSQYMNLFDGKPDTYARWGFFGMEFKPSVQLSSIRLLPRNSMNTIEPDNHYQLLYYNNHQWMEFKNICPEYHFLVIDSIPSNTIYWLRNLDKGKEELPFFYKDGKQIFINEYM</sequence>
<dbReference type="PANTHER" id="PTHR35532">
    <property type="entry name" value="SIMILAR TO POLYHYDROXYALKANOATE DEPOLYMERASE"/>
    <property type="match status" value="1"/>
</dbReference>
<accession>A0A6H0KVI1</accession>
<dbReference type="KEGG" id="bfc:BacF7301_25645"/>
<dbReference type="RefSeq" id="WP_167967027.1">
    <property type="nucleotide sequence ID" value="NZ_CP050831.1"/>
</dbReference>
<dbReference type="EMBL" id="CP050831">
    <property type="protein sequence ID" value="QIU97332.1"/>
    <property type="molecule type" value="Genomic_DNA"/>
</dbReference>
<evidence type="ECO:0000313" key="3">
    <source>
        <dbReference type="Proteomes" id="UP000501780"/>
    </source>
</evidence>
<name>A0A6H0KVI1_9BACE</name>
<evidence type="ECO:0000256" key="1">
    <source>
        <dbReference type="SAM" id="SignalP"/>
    </source>
</evidence>
<dbReference type="PANTHER" id="PTHR35532:SF5">
    <property type="entry name" value="CARBOHYDRATE-BINDING DOMAIN-CONTAINING PROTEIN"/>
    <property type="match status" value="1"/>
</dbReference>
<proteinExistence type="predicted"/>
<gene>
    <name evidence="2" type="ORF">BacF7301_25645</name>
</gene>
<keyword evidence="1" id="KW-0732">Signal</keyword>
<dbReference type="Gene3D" id="2.60.120.260">
    <property type="entry name" value="Galactose-binding domain-like"/>
    <property type="match status" value="1"/>
</dbReference>
<reference evidence="2 3" key="1">
    <citation type="submission" date="2020-03" db="EMBL/GenBank/DDBJ databases">
        <title>Genomic analysis of Bacteroides faecium CBA7301.</title>
        <authorList>
            <person name="Kim J."/>
            <person name="Roh S.W."/>
        </authorList>
    </citation>
    <scope>NUCLEOTIDE SEQUENCE [LARGE SCALE GENOMIC DNA]</scope>
    <source>
        <strain evidence="2 3">CBA7301</strain>
    </source>
</reference>